<keyword evidence="5 15" id="KW-0812">Transmembrane</keyword>
<evidence type="ECO:0000256" key="10">
    <source>
        <dbReference type="ARBA" id="ARBA00031484"/>
    </source>
</evidence>
<dbReference type="SUPFAM" id="SSF54534">
    <property type="entry name" value="FKBP-like"/>
    <property type="match status" value="1"/>
</dbReference>
<comment type="similarity">
    <text evidence="11">Belongs to the PpiD chaperone family.</text>
</comment>
<name>A0ABX0UVP6_9HYPH</name>
<gene>
    <name evidence="17" type="ORF">FHS82_000859</name>
</gene>
<keyword evidence="8" id="KW-0143">Chaperone</keyword>
<dbReference type="InterPro" id="IPR052029">
    <property type="entry name" value="PpiD_chaperone"/>
</dbReference>
<accession>A0ABX0UVP6</accession>
<keyword evidence="7 15" id="KW-0472">Membrane</keyword>
<evidence type="ECO:0000256" key="15">
    <source>
        <dbReference type="SAM" id="Phobius"/>
    </source>
</evidence>
<evidence type="ECO:0000256" key="1">
    <source>
        <dbReference type="ARBA" id="ARBA00004382"/>
    </source>
</evidence>
<dbReference type="PANTHER" id="PTHR47529">
    <property type="entry name" value="PEPTIDYL-PROLYL CIS-TRANS ISOMERASE D"/>
    <property type="match status" value="1"/>
</dbReference>
<feature type="transmembrane region" description="Helical" evidence="15">
    <location>
        <begin position="12"/>
        <end position="35"/>
    </location>
</feature>
<keyword evidence="4" id="KW-0997">Cell inner membrane</keyword>
<dbReference type="Pfam" id="PF13624">
    <property type="entry name" value="SurA_N_3"/>
    <property type="match status" value="1"/>
</dbReference>
<dbReference type="Proteomes" id="UP001429580">
    <property type="component" value="Unassembled WGS sequence"/>
</dbReference>
<dbReference type="InterPro" id="IPR027304">
    <property type="entry name" value="Trigger_fact/SurA_dom_sf"/>
</dbReference>
<dbReference type="PROSITE" id="PS50198">
    <property type="entry name" value="PPIC_PPIASE_2"/>
    <property type="match status" value="1"/>
</dbReference>
<evidence type="ECO:0000256" key="13">
    <source>
        <dbReference type="ARBA" id="ARBA00042775"/>
    </source>
</evidence>
<evidence type="ECO:0000256" key="9">
    <source>
        <dbReference type="ARBA" id="ARBA00030642"/>
    </source>
</evidence>
<evidence type="ECO:0000259" key="16">
    <source>
        <dbReference type="PROSITE" id="PS50198"/>
    </source>
</evidence>
<evidence type="ECO:0000256" key="2">
    <source>
        <dbReference type="ARBA" id="ARBA00018370"/>
    </source>
</evidence>
<dbReference type="EMBL" id="JAASQI010000002">
    <property type="protein sequence ID" value="NIJ57033.1"/>
    <property type="molecule type" value="Genomic_DNA"/>
</dbReference>
<dbReference type="InterPro" id="IPR000297">
    <property type="entry name" value="PPIase_PpiC"/>
</dbReference>
<dbReference type="Gene3D" id="1.10.4030.10">
    <property type="entry name" value="Porin chaperone SurA, peptide-binding domain"/>
    <property type="match status" value="1"/>
</dbReference>
<dbReference type="Gene3D" id="3.10.50.40">
    <property type="match status" value="1"/>
</dbReference>
<evidence type="ECO:0000256" key="3">
    <source>
        <dbReference type="ARBA" id="ARBA00022475"/>
    </source>
</evidence>
<dbReference type="GO" id="GO:0003755">
    <property type="term" value="F:peptidyl-prolyl cis-trans isomerase activity"/>
    <property type="evidence" value="ECO:0007669"/>
    <property type="project" value="UniProtKB-EC"/>
</dbReference>
<evidence type="ECO:0000256" key="12">
    <source>
        <dbReference type="ARBA" id="ARBA00040743"/>
    </source>
</evidence>
<organism evidence="17 18">
    <name type="scientific">Pseudochelatococcus lubricantis</name>
    <dbReference type="NCBI Taxonomy" id="1538102"/>
    <lineage>
        <taxon>Bacteria</taxon>
        <taxon>Pseudomonadati</taxon>
        <taxon>Pseudomonadota</taxon>
        <taxon>Alphaproteobacteria</taxon>
        <taxon>Hyphomicrobiales</taxon>
        <taxon>Chelatococcaceae</taxon>
        <taxon>Pseudochelatococcus</taxon>
    </lineage>
</organism>
<evidence type="ECO:0000313" key="18">
    <source>
        <dbReference type="Proteomes" id="UP001429580"/>
    </source>
</evidence>
<keyword evidence="14" id="KW-0697">Rotamase</keyword>
<evidence type="ECO:0000256" key="11">
    <source>
        <dbReference type="ARBA" id="ARBA00038408"/>
    </source>
</evidence>
<keyword evidence="3" id="KW-1003">Cell membrane</keyword>
<dbReference type="InterPro" id="IPR046357">
    <property type="entry name" value="PPIase_dom_sf"/>
</dbReference>
<reference evidence="17 18" key="1">
    <citation type="submission" date="2020-03" db="EMBL/GenBank/DDBJ databases">
        <title>Genomic Encyclopedia of Type Strains, Phase IV (KMG-IV): sequencing the most valuable type-strain genomes for metagenomic binning, comparative biology and taxonomic classification.</title>
        <authorList>
            <person name="Goeker M."/>
        </authorList>
    </citation>
    <scope>NUCLEOTIDE SEQUENCE [LARGE SCALE GENOMIC DNA]</scope>
    <source>
        <strain evidence="17 18">DSM 103870</strain>
    </source>
</reference>
<evidence type="ECO:0000256" key="14">
    <source>
        <dbReference type="PROSITE-ProRule" id="PRU00278"/>
    </source>
</evidence>
<dbReference type="PANTHER" id="PTHR47529:SF1">
    <property type="entry name" value="PERIPLASMIC CHAPERONE PPID"/>
    <property type="match status" value="1"/>
</dbReference>
<evidence type="ECO:0000256" key="8">
    <source>
        <dbReference type="ARBA" id="ARBA00023186"/>
    </source>
</evidence>
<keyword evidence="6 15" id="KW-1133">Transmembrane helix</keyword>
<dbReference type="SUPFAM" id="SSF109998">
    <property type="entry name" value="Triger factor/SurA peptide-binding domain-like"/>
    <property type="match status" value="1"/>
</dbReference>
<keyword evidence="14 17" id="KW-0413">Isomerase</keyword>
<evidence type="ECO:0000256" key="6">
    <source>
        <dbReference type="ARBA" id="ARBA00022989"/>
    </source>
</evidence>
<sequence>MLQIFRNAGRHWFGKAITTVLFGLLILSFGIWGVADWIARPSGNTVATVGERTISAQAARDAYLAQLQALQRQLRTPISPEQARALGLEQQVLGQLVGQAVLDTSADDLKLAVPDATIVDIVMREPQFRDSQGNFNRAAFDAALQNAGITEKAFVDEQRAVLPRRQIAESLTGDIAPTAPMQEAFHRFVAERREARQITLAPQAAGTVADADNATLEAWFNERKPMFRLQEFRSIAVLSIDPETLAKPEKVTREAAVARYEADKESRYGTPETRHVQQLVFQNADEAAVARQRLADGADFTAIAAERKVAEADYDLGLVARDAVFDPAVAEAAFTLTEPGISAPVQGRFGTVIVRVVSITPPSVQSFGEVEQAVRLAIAIDDARAAVNALHDRIEDARAAATPLAEIATANGLPLQTISAVDSAGRDRAGKTIPDLPGGADLLKAAFASDVGADNAPLRRQTSTGAGYVWFDVTDVAPERDRTFAEARDEALKRWRDEAVADKLSATAGDIVARLDKGESLDDIVASFPAGTFAGPARTVTDIARNSQGGGLPPAAVQQIFATHKGKAGSAALPEGRVVFQVTEAATPPLAAGSPQVAAVAQQLRTALADDLLAEYIGKRQAELRPTFNEQALRAAIGAGPSGGL</sequence>
<comment type="subcellular location">
    <subcellularLocation>
        <location evidence="1">Cell inner membrane</location>
        <topology evidence="1">Single-pass type II membrane protein</topology>
        <orientation evidence="1">Periplasmic side</orientation>
    </subcellularLocation>
</comment>
<comment type="caution">
    <text evidence="17">The sequence shown here is derived from an EMBL/GenBank/DDBJ whole genome shotgun (WGS) entry which is preliminary data.</text>
</comment>
<dbReference type="RefSeq" id="WP_166949177.1">
    <property type="nucleotide sequence ID" value="NZ_JAASQI010000002.1"/>
</dbReference>
<feature type="domain" description="PpiC" evidence="16">
    <location>
        <begin position="271"/>
        <end position="358"/>
    </location>
</feature>
<evidence type="ECO:0000313" key="17">
    <source>
        <dbReference type="EMBL" id="NIJ57033.1"/>
    </source>
</evidence>
<keyword evidence="18" id="KW-1185">Reference proteome</keyword>
<evidence type="ECO:0000256" key="5">
    <source>
        <dbReference type="ARBA" id="ARBA00022692"/>
    </source>
</evidence>
<protein>
    <recommendedName>
        <fullName evidence="2">Parvulin-like PPIase</fullName>
    </recommendedName>
    <alternativeName>
        <fullName evidence="9">Peptidyl-prolyl cis-trans isomerase plp</fullName>
    </alternativeName>
    <alternativeName>
        <fullName evidence="12">Periplasmic chaperone PpiD</fullName>
    </alternativeName>
    <alternativeName>
        <fullName evidence="13">Periplasmic folding chaperone</fullName>
    </alternativeName>
    <alternativeName>
        <fullName evidence="10">Rotamase plp</fullName>
    </alternativeName>
</protein>
<evidence type="ECO:0000256" key="7">
    <source>
        <dbReference type="ARBA" id="ARBA00023136"/>
    </source>
</evidence>
<proteinExistence type="inferred from homology"/>
<evidence type="ECO:0000256" key="4">
    <source>
        <dbReference type="ARBA" id="ARBA00022519"/>
    </source>
</evidence>
<dbReference type="Pfam" id="PF13145">
    <property type="entry name" value="Rotamase_2"/>
    <property type="match status" value="1"/>
</dbReference>